<feature type="domain" description="ABM" evidence="1">
    <location>
        <begin position="3"/>
        <end position="91"/>
    </location>
</feature>
<protein>
    <submittedName>
        <fullName evidence="2">Quinol monooxygenase YgiN</fullName>
    </submittedName>
</protein>
<organism evidence="2 3">
    <name type="scientific">Chitinophaga dinghuensis</name>
    <dbReference type="NCBI Taxonomy" id="1539050"/>
    <lineage>
        <taxon>Bacteria</taxon>
        <taxon>Pseudomonadati</taxon>
        <taxon>Bacteroidota</taxon>
        <taxon>Chitinophagia</taxon>
        <taxon>Chitinophagales</taxon>
        <taxon>Chitinophagaceae</taxon>
        <taxon>Chitinophaga</taxon>
    </lineage>
</organism>
<dbReference type="PANTHER" id="PTHR33336">
    <property type="entry name" value="QUINOL MONOOXYGENASE YGIN-RELATED"/>
    <property type="match status" value="1"/>
</dbReference>
<comment type="caution">
    <text evidence="2">The sequence shown here is derived from an EMBL/GenBank/DDBJ whole genome shotgun (WGS) entry which is preliminary data.</text>
</comment>
<proteinExistence type="predicted"/>
<evidence type="ECO:0000259" key="1">
    <source>
        <dbReference type="PROSITE" id="PS51725"/>
    </source>
</evidence>
<dbReference type="Gene3D" id="3.30.70.100">
    <property type="match status" value="1"/>
</dbReference>
<reference evidence="2 3" key="1">
    <citation type="submission" date="2018-06" db="EMBL/GenBank/DDBJ databases">
        <title>Genomic Encyclopedia of Archaeal and Bacterial Type Strains, Phase II (KMG-II): from individual species to whole genera.</title>
        <authorList>
            <person name="Goeker M."/>
        </authorList>
    </citation>
    <scope>NUCLEOTIDE SEQUENCE [LARGE SCALE GENOMIC DNA]</scope>
    <source>
        <strain evidence="2 3">DSM 29821</strain>
    </source>
</reference>
<dbReference type="RefSeq" id="WP_111593545.1">
    <property type="nucleotide sequence ID" value="NZ_QLMA01000006.1"/>
</dbReference>
<dbReference type="EMBL" id="QLMA01000006">
    <property type="protein sequence ID" value="RAJ79073.1"/>
    <property type="molecule type" value="Genomic_DNA"/>
</dbReference>
<dbReference type="GO" id="GO:0004497">
    <property type="term" value="F:monooxygenase activity"/>
    <property type="evidence" value="ECO:0007669"/>
    <property type="project" value="UniProtKB-KW"/>
</dbReference>
<dbReference type="PANTHER" id="PTHR33336:SF3">
    <property type="entry name" value="ABM DOMAIN-CONTAINING PROTEIN"/>
    <property type="match status" value="1"/>
</dbReference>
<sequence>MKIYLTAIIKSKPEYREEVKAQLLEMVQHSRKEAACLQYDLHQETTDENIFTFHEIWEDAAGLELHNSQPYIQAFGAVVPVKLQELPAIYKGKLL</sequence>
<evidence type="ECO:0000313" key="2">
    <source>
        <dbReference type="EMBL" id="RAJ79073.1"/>
    </source>
</evidence>
<dbReference type="Pfam" id="PF03992">
    <property type="entry name" value="ABM"/>
    <property type="match status" value="1"/>
</dbReference>
<dbReference type="PROSITE" id="PS51725">
    <property type="entry name" value="ABM"/>
    <property type="match status" value="1"/>
</dbReference>
<keyword evidence="2" id="KW-0560">Oxidoreductase</keyword>
<dbReference type="OrthoDB" id="9806189at2"/>
<keyword evidence="3" id="KW-1185">Reference proteome</keyword>
<dbReference type="InterPro" id="IPR011008">
    <property type="entry name" value="Dimeric_a/b-barrel"/>
</dbReference>
<accession>A0A327VUZ3</accession>
<dbReference type="InterPro" id="IPR007138">
    <property type="entry name" value="ABM_dom"/>
</dbReference>
<name>A0A327VUZ3_9BACT</name>
<dbReference type="SUPFAM" id="SSF54909">
    <property type="entry name" value="Dimeric alpha+beta barrel"/>
    <property type="match status" value="1"/>
</dbReference>
<dbReference type="InterPro" id="IPR050744">
    <property type="entry name" value="AI-2_Isomerase_LsrG"/>
</dbReference>
<dbReference type="Proteomes" id="UP000249819">
    <property type="component" value="Unassembled WGS sequence"/>
</dbReference>
<evidence type="ECO:0000313" key="3">
    <source>
        <dbReference type="Proteomes" id="UP000249819"/>
    </source>
</evidence>
<gene>
    <name evidence="2" type="ORF">CLV59_106133</name>
</gene>
<dbReference type="AlphaFoldDB" id="A0A327VUZ3"/>
<keyword evidence="2" id="KW-0503">Monooxygenase</keyword>